<dbReference type="EMBL" id="CM042891">
    <property type="protein sequence ID" value="KAI4304501.1"/>
    <property type="molecule type" value="Genomic_DNA"/>
</dbReference>
<sequence>MATPLMEEVSLLIDAVSKIDEPFMLVIVGEFNSGKSTFINALLGNIYLKEGVVPTTNKITFLRYAESEAAGKVAPGWTIHTLSSHFNSKRNLLLFVISADRPLTESEAAFLRYTQKWKKKVVFVLNKSDIYQNDLELDEAISFIKNNVLKLLNSDNVTLYPVSSRLALEAKLMASYDVPTELIHSSLSDISWGKSSFYQLERFLYSFLDGSTDKGMERVKLKLETPIRIAEQLISSCDSLLRKDCKRAKEDLNSVLEVVGTIKTYRQQMESESISWWRKVLSLIDSARGCVLELIESTIPLSNLDLALTYLFKSENSTVSGTARVQNDIVSPALLDAQKLLKDYIHHLDTSKQ</sequence>
<comment type="caution">
    <text evidence="1">The sequence shown here is derived from an EMBL/GenBank/DDBJ whole genome shotgun (WGS) entry which is preliminary data.</text>
</comment>
<gene>
    <name evidence="1" type="ORF">MLD38_039998</name>
</gene>
<evidence type="ECO:0000313" key="1">
    <source>
        <dbReference type="EMBL" id="KAI4304501.1"/>
    </source>
</evidence>
<evidence type="ECO:0000313" key="2">
    <source>
        <dbReference type="Proteomes" id="UP001057402"/>
    </source>
</evidence>
<organism evidence="1 2">
    <name type="scientific">Melastoma candidum</name>
    <dbReference type="NCBI Taxonomy" id="119954"/>
    <lineage>
        <taxon>Eukaryota</taxon>
        <taxon>Viridiplantae</taxon>
        <taxon>Streptophyta</taxon>
        <taxon>Embryophyta</taxon>
        <taxon>Tracheophyta</taxon>
        <taxon>Spermatophyta</taxon>
        <taxon>Magnoliopsida</taxon>
        <taxon>eudicotyledons</taxon>
        <taxon>Gunneridae</taxon>
        <taxon>Pentapetalae</taxon>
        <taxon>rosids</taxon>
        <taxon>malvids</taxon>
        <taxon>Myrtales</taxon>
        <taxon>Melastomataceae</taxon>
        <taxon>Melastomatoideae</taxon>
        <taxon>Melastomateae</taxon>
        <taxon>Melastoma</taxon>
    </lineage>
</organism>
<accession>A0ACB9L517</accession>
<keyword evidence="2" id="KW-1185">Reference proteome</keyword>
<reference evidence="2" key="1">
    <citation type="journal article" date="2023" name="Front. Plant Sci.">
        <title>Chromosomal-level genome assembly of Melastoma candidum provides insights into trichome evolution.</title>
        <authorList>
            <person name="Zhong Y."/>
            <person name="Wu W."/>
            <person name="Sun C."/>
            <person name="Zou P."/>
            <person name="Liu Y."/>
            <person name="Dai S."/>
            <person name="Zhou R."/>
        </authorList>
    </citation>
    <scope>NUCLEOTIDE SEQUENCE [LARGE SCALE GENOMIC DNA]</scope>
</reference>
<proteinExistence type="predicted"/>
<name>A0ACB9L517_9MYRT</name>
<dbReference type="Proteomes" id="UP001057402">
    <property type="component" value="Chromosome 12"/>
</dbReference>
<protein>
    <submittedName>
        <fullName evidence="1">Uncharacterized protein</fullName>
    </submittedName>
</protein>